<comment type="function">
    <text evidence="8">Zinc phosphodiesterase, which displays some tRNA 3'-processing endonuclease activity. Probably involved in tRNA maturation, by removing a 3'-trailer from precursor tRNA.</text>
</comment>
<feature type="binding site" evidence="8">
    <location>
        <position position="267"/>
    </location>
    <ligand>
        <name>Zn(2+)</name>
        <dbReference type="ChEBI" id="CHEBI:29105"/>
        <label>2</label>
        <note>catalytic</note>
    </ligand>
</feature>
<dbReference type="PANTHER" id="PTHR46018">
    <property type="entry name" value="ZINC PHOSPHODIESTERASE ELAC PROTEIN 1"/>
    <property type="match status" value="1"/>
</dbReference>
<protein>
    <recommendedName>
        <fullName evidence="8">Ribonuclease Z</fullName>
        <shortName evidence="8">RNase Z</shortName>
        <ecNumber evidence="8">3.1.26.11</ecNumber>
    </recommendedName>
    <alternativeName>
        <fullName evidence="8">tRNA 3 endonuclease</fullName>
    </alternativeName>
    <alternativeName>
        <fullName evidence="8">tRNase Z</fullName>
    </alternativeName>
</protein>
<comment type="cofactor">
    <cofactor evidence="8">
        <name>Zn(2+)</name>
        <dbReference type="ChEBI" id="CHEBI:29105"/>
    </cofactor>
    <text evidence="8">Binds 2 Zn(2+) ions.</text>
</comment>
<evidence type="ECO:0000313" key="10">
    <source>
        <dbReference type="Proteomes" id="UP001150830"/>
    </source>
</evidence>
<gene>
    <name evidence="8" type="primary">rnz</name>
    <name evidence="9" type="ORF">OUO13_18200</name>
</gene>
<evidence type="ECO:0000256" key="1">
    <source>
        <dbReference type="ARBA" id="ARBA00011738"/>
    </source>
</evidence>
<dbReference type="Pfam" id="PF23023">
    <property type="entry name" value="Anti-Pycsar_Apyc1"/>
    <property type="match status" value="1"/>
</dbReference>
<sequence length="317" mass="34970">MDLLFLGTSAGMPSKLRNVTGLALIEDQGKGWYLVDCGEATQHQLLHTPLSMHGLKAIFITHIHGDHCYGLPGLLASAAMQGRTEPLTIVAPRGVHEWLEATRGLVELYTPYGLDYIVTDSLDELVIDDMHITAHALEHRVPSWAYRFSQHAPKSLDKDKLEADGIPRGPIWGLLQQGLDAELDGRPVLAEQYRIERFPPTVMVIGGDNARPELLAAACHNAHVLVHEATYTTEVSARVGEEYGHSDALRVARFAEQVGLPNLILTHFSARYKPAGYPSPSMDDIRQEAEAVYSGQLFLAEDFARFRVGPDGSLHRV</sequence>
<feature type="binding site" evidence="8">
    <location>
        <position position="208"/>
    </location>
    <ligand>
        <name>Zn(2+)</name>
        <dbReference type="ChEBI" id="CHEBI:29105"/>
        <label>1</label>
        <note>catalytic</note>
    </ligand>
</feature>
<feature type="binding site" evidence="8">
    <location>
        <position position="139"/>
    </location>
    <ligand>
        <name>Zn(2+)</name>
        <dbReference type="ChEBI" id="CHEBI:29105"/>
        <label>1</label>
        <note>catalytic</note>
    </ligand>
</feature>
<dbReference type="InterPro" id="IPR036866">
    <property type="entry name" value="RibonucZ/Hydroxyglut_hydro"/>
</dbReference>
<comment type="caution">
    <text evidence="9">The sequence shown here is derived from an EMBL/GenBank/DDBJ whole genome shotgun (WGS) entry which is preliminary data.</text>
</comment>
<evidence type="ECO:0000256" key="5">
    <source>
        <dbReference type="ARBA" id="ARBA00022759"/>
    </source>
</evidence>
<dbReference type="InterPro" id="IPR013471">
    <property type="entry name" value="RNase_Z/BN"/>
</dbReference>
<feature type="active site" description="Proton acceptor" evidence="8">
    <location>
        <position position="66"/>
    </location>
</feature>
<dbReference type="RefSeq" id="WP_283175321.1">
    <property type="nucleotide sequence ID" value="NZ_JAPNOA010000058.1"/>
</dbReference>
<dbReference type="GO" id="GO:0008270">
    <property type="term" value="F:zinc ion binding"/>
    <property type="evidence" value="ECO:0007669"/>
    <property type="project" value="UniProtKB-UniRule"/>
</dbReference>
<evidence type="ECO:0000256" key="6">
    <source>
        <dbReference type="ARBA" id="ARBA00022801"/>
    </source>
</evidence>
<keyword evidence="4 8" id="KW-0479">Metal-binding</keyword>
<dbReference type="AlphaFoldDB" id="A0A9X3ITP6"/>
<organism evidence="9 10">
    <name type="scientific">Parathalassolituus penaei</name>
    <dbReference type="NCBI Taxonomy" id="2997323"/>
    <lineage>
        <taxon>Bacteria</taxon>
        <taxon>Pseudomonadati</taxon>
        <taxon>Pseudomonadota</taxon>
        <taxon>Gammaproteobacteria</taxon>
        <taxon>Oceanospirillales</taxon>
        <taxon>Oceanospirillaceae</taxon>
        <taxon>Parathalassolituus</taxon>
    </lineage>
</organism>
<name>A0A9X3ITP6_9GAMM</name>
<dbReference type="Proteomes" id="UP001150830">
    <property type="component" value="Unassembled WGS sequence"/>
</dbReference>
<proteinExistence type="inferred from homology"/>
<feature type="binding site" evidence="8">
    <location>
        <position position="208"/>
    </location>
    <ligand>
        <name>Zn(2+)</name>
        <dbReference type="ChEBI" id="CHEBI:29105"/>
        <label>2</label>
        <note>catalytic</note>
    </ligand>
</feature>
<accession>A0A9X3ITP6</accession>
<dbReference type="SUPFAM" id="SSF56281">
    <property type="entry name" value="Metallo-hydrolase/oxidoreductase"/>
    <property type="match status" value="1"/>
</dbReference>
<feature type="binding site" evidence="8">
    <location>
        <position position="64"/>
    </location>
    <ligand>
        <name>Zn(2+)</name>
        <dbReference type="ChEBI" id="CHEBI:29105"/>
        <label>1</label>
        <note>catalytic</note>
    </ligand>
</feature>
<keyword evidence="5 8" id="KW-0255">Endonuclease</keyword>
<comment type="similarity">
    <text evidence="8">Belongs to the RNase Z family.</text>
</comment>
<comment type="subunit">
    <text evidence="1 8">Homodimer.</text>
</comment>
<dbReference type="CDD" id="cd07717">
    <property type="entry name" value="RNaseZ_ZiPD-like_MBL-fold"/>
    <property type="match status" value="1"/>
</dbReference>
<reference evidence="9" key="1">
    <citation type="submission" date="2022-11" db="EMBL/GenBank/DDBJ databases">
        <title>Parathalassolutuus dongxingensis gen. nov., sp. nov., a novel member of family Oceanospirillaceae isolated from a coastal shrimp pond in Guangxi, China.</title>
        <authorList>
            <person name="Chen H."/>
        </authorList>
    </citation>
    <scope>NUCLEOTIDE SEQUENCE</scope>
    <source>
        <strain evidence="9">G-43</strain>
    </source>
</reference>
<dbReference type="EC" id="3.1.26.11" evidence="8"/>
<comment type="catalytic activity">
    <reaction evidence="8">
        <text>Endonucleolytic cleavage of RNA, removing extra 3' nucleotides from tRNA precursor, generating 3' termini of tRNAs. A 3'-hydroxy group is left at the tRNA terminus and a 5'-phosphoryl group is left at the trailer molecule.</text>
        <dbReference type="EC" id="3.1.26.11"/>
    </reaction>
</comment>
<dbReference type="GO" id="GO:0042781">
    <property type="term" value="F:3'-tRNA processing endoribonuclease activity"/>
    <property type="evidence" value="ECO:0007669"/>
    <property type="project" value="UniProtKB-UniRule"/>
</dbReference>
<evidence type="ECO:0000256" key="7">
    <source>
        <dbReference type="ARBA" id="ARBA00022833"/>
    </source>
</evidence>
<dbReference type="Gene3D" id="3.60.15.10">
    <property type="entry name" value="Ribonuclease Z/Hydroxyacylglutathione hydrolase-like"/>
    <property type="match status" value="1"/>
</dbReference>
<dbReference type="EMBL" id="JAPNOA010000058">
    <property type="protein sequence ID" value="MCY0967116.1"/>
    <property type="molecule type" value="Genomic_DNA"/>
</dbReference>
<keyword evidence="10" id="KW-1185">Reference proteome</keyword>
<evidence type="ECO:0000313" key="9">
    <source>
        <dbReference type="EMBL" id="MCY0967116.1"/>
    </source>
</evidence>
<keyword evidence="2 8" id="KW-0819">tRNA processing</keyword>
<dbReference type="PANTHER" id="PTHR46018:SF2">
    <property type="entry name" value="ZINC PHOSPHODIESTERASE ELAC PROTEIN 1"/>
    <property type="match status" value="1"/>
</dbReference>
<evidence type="ECO:0000256" key="2">
    <source>
        <dbReference type="ARBA" id="ARBA00022694"/>
    </source>
</evidence>
<keyword evidence="6 8" id="KW-0378">Hydrolase</keyword>
<dbReference type="HAMAP" id="MF_01818">
    <property type="entry name" value="RNase_Z_BN"/>
    <property type="match status" value="1"/>
</dbReference>
<keyword evidence="3 8" id="KW-0540">Nuclease</keyword>
<feature type="binding site" evidence="8">
    <location>
        <position position="62"/>
    </location>
    <ligand>
        <name>Zn(2+)</name>
        <dbReference type="ChEBI" id="CHEBI:29105"/>
        <label>1</label>
        <note>catalytic</note>
    </ligand>
</feature>
<feature type="binding site" evidence="8">
    <location>
        <position position="67"/>
    </location>
    <ligand>
        <name>Zn(2+)</name>
        <dbReference type="ChEBI" id="CHEBI:29105"/>
        <label>2</label>
        <note>catalytic</note>
    </ligand>
</feature>
<keyword evidence="7 8" id="KW-0862">Zinc</keyword>
<evidence type="ECO:0000256" key="4">
    <source>
        <dbReference type="ARBA" id="ARBA00022723"/>
    </source>
</evidence>
<feature type="binding site" evidence="8">
    <location>
        <position position="66"/>
    </location>
    <ligand>
        <name>Zn(2+)</name>
        <dbReference type="ChEBI" id="CHEBI:29105"/>
        <label>2</label>
        <note>catalytic</note>
    </ligand>
</feature>
<evidence type="ECO:0000256" key="8">
    <source>
        <dbReference type="HAMAP-Rule" id="MF_01818"/>
    </source>
</evidence>
<evidence type="ECO:0000256" key="3">
    <source>
        <dbReference type="ARBA" id="ARBA00022722"/>
    </source>
</evidence>